<dbReference type="EMBL" id="FQXT01000003">
    <property type="protein sequence ID" value="SHI08855.1"/>
    <property type="molecule type" value="Genomic_DNA"/>
</dbReference>
<evidence type="ECO:0000313" key="10">
    <source>
        <dbReference type="EMBL" id="RXG30592.1"/>
    </source>
</evidence>
<keyword evidence="8" id="KW-0663">Pyridoxal phosphate</keyword>
<dbReference type="InterPro" id="IPR023927">
    <property type="entry name" value="SbnA"/>
</dbReference>
<comment type="similarity">
    <text evidence="3">Belongs to the cysteine synthase/cystathionine beta-synthase family. SbnA subfamily.</text>
</comment>
<proteinExistence type="inferred from homology"/>
<dbReference type="EMBL" id="QOVN01000002">
    <property type="protein sequence ID" value="RXG30592.1"/>
    <property type="molecule type" value="Genomic_DNA"/>
</dbReference>
<evidence type="ECO:0000256" key="7">
    <source>
        <dbReference type="ARBA" id="ARBA00022679"/>
    </source>
</evidence>
<evidence type="ECO:0000256" key="4">
    <source>
        <dbReference type="ARBA" id="ARBA00011738"/>
    </source>
</evidence>
<evidence type="ECO:0000256" key="3">
    <source>
        <dbReference type="ARBA" id="ARBA00008519"/>
    </source>
</evidence>
<evidence type="ECO:0000313" key="12">
    <source>
        <dbReference type="Proteomes" id="UP000184240"/>
    </source>
</evidence>
<dbReference type="InterPro" id="IPR050214">
    <property type="entry name" value="Cys_Synth/Cystath_Beta-Synth"/>
</dbReference>
<dbReference type="CDD" id="cd01561">
    <property type="entry name" value="CBS_like"/>
    <property type="match status" value="1"/>
</dbReference>
<accession>A0A1M5Y9X9</accession>
<dbReference type="OrthoDB" id="9808024at2"/>
<dbReference type="PANTHER" id="PTHR10314">
    <property type="entry name" value="CYSTATHIONINE BETA-SYNTHASE"/>
    <property type="match status" value="1"/>
</dbReference>
<reference evidence="11" key="2">
    <citation type="submission" date="2016-11" db="EMBL/GenBank/DDBJ databases">
        <authorList>
            <person name="Jaros S."/>
            <person name="Januszkiewicz K."/>
            <person name="Wedrychowicz H."/>
        </authorList>
    </citation>
    <scope>NUCLEOTIDE SEQUENCE [LARGE SCALE GENOMIC DNA]</scope>
    <source>
        <strain evidence="11">DSM 19859</strain>
    </source>
</reference>
<evidence type="ECO:0000313" key="11">
    <source>
        <dbReference type="EMBL" id="SHI08855.1"/>
    </source>
</evidence>
<comment type="subunit">
    <text evidence="4">Homodimer.</text>
</comment>
<dbReference type="Proteomes" id="UP000184240">
    <property type="component" value="Unassembled WGS sequence"/>
</dbReference>
<comment type="pathway">
    <text evidence="2">Siderophore biosynthesis.</text>
</comment>
<evidence type="ECO:0000256" key="5">
    <source>
        <dbReference type="ARBA" id="ARBA00012331"/>
    </source>
</evidence>
<dbReference type="Proteomes" id="UP000290037">
    <property type="component" value="Unassembled WGS sequence"/>
</dbReference>
<keyword evidence="13" id="KW-1185">Reference proteome</keyword>
<dbReference type="GO" id="GO:0006535">
    <property type="term" value="P:cysteine biosynthetic process from serine"/>
    <property type="evidence" value="ECO:0007669"/>
    <property type="project" value="InterPro"/>
</dbReference>
<sequence>MYTQLPTPPLRRIEKSSVLDTIGNTPLIHLKRLSSITGREVYAKMEMANPGGSIKDRTSLAIVEEGIRKGHFTKDTTLIESSSGNMAVGLAQVCCYYNIPLIIVVDPKANPHTLKILNAYGAKINNVQKPIANGGYLGARLARIQELLLEIPNSVWTNQYQNESNPKAHHRTMREIYQELPEVDYVFAATSTCGTLMGCANYIQAHGLNTKMIAVDAVGSVLFGHKPQERHIPGHGAGLPSHFLRREAIESACHISDMECVEGCHKLLDTEGILAGGSSGAVLSAFLKLQQQLPENSKSVLILCDRGERYLDTLYNQNWVQSHLK</sequence>
<dbReference type="Gene3D" id="3.40.50.1100">
    <property type="match status" value="2"/>
</dbReference>
<dbReference type="SUPFAM" id="SSF53686">
    <property type="entry name" value="Tryptophan synthase beta subunit-like PLP-dependent enzymes"/>
    <property type="match status" value="1"/>
</dbReference>
<feature type="domain" description="Tryptophan synthase beta chain-like PALP" evidence="9">
    <location>
        <begin position="19"/>
        <end position="305"/>
    </location>
</feature>
<keyword evidence="7" id="KW-0808">Transferase</keyword>
<dbReference type="PROSITE" id="PS00901">
    <property type="entry name" value="CYS_SYNTHASE"/>
    <property type="match status" value="1"/>
</dbReference>
<dbReference type="AlphaFoldDB" id="A0A1M5Y9X9"/>
<dbReference type="RefSeq" id="WP_072982736.1">
    <property type="nucleotide sequence ID" value="NZ_FQXT01000003.1"/>
</dbReference>
<gene>
    <name evidence="10" type="ORF">DSM01_1343</name>
    <name evidence="11" type="ORF">SAMN04487999_2051</name>
</gene>
<dbReference type="InterPro" id="IPR001926">
    <property type="entry name" value="TrpB-like_PALP"/>
</dbReference>
<dbReference type="STRING" id="573501.SAMN04487999_2051"/>
<organism evidence="11 12">
    <name type="scientific">Leeuwenhoekiella palythoae</name>
    <dbReference type="NCBI Taxonomy" id="573501"/>
    <lineage>
        <taxon>Bacteria</taxon>
        <taxon>Pseudomonadati</taxon>
        <taxon>Bacteroidota</taxon>
        <taxon>Flavobacteriia</taxon>
        <taxon>Flavobacteriales</taxon>
        <taxon>Flavobacteriaceae</taxon>
        <taxon>Leeuwenhoekiella</taxon>
    </lineage>
</organism>
<dbReference type="NCBIfam" id="TIGR03945">
    <property type="entry name" value="PLP_SbnA_fam"/>
    <property type="match status" value="1"/>
</dbReference>
<dbReference type="Pfam" id="PF00291">
    <property type="entry name" value="PALP"/>
    <property type="match status" value="1"/>
</dbReference>
<evidence type="ECO:0000256" key="6">
    <source>
        <dbReference type="ARBA" id="ARBA00016985"/>
    </source>
</evidence>
<reference evidence="12" key="1">
    <citation type="submission" date="2016-11" db="EMBL/GenBank/DDBJ databases">
        <authorList>
            <person name="Varghese N."/>
            <person name="Submissions S."/>
        </authorList>
    </citation>
    <scope>NUCLEOTIDE SEQUENCE [LARGE SCALE GENOMIC DNA]</scope>
    <source>
        <strain evidence="12">DSM 19859</strain>
    </source>
</reference>
<evidence type="ECO:0000256" key="1">
    <source>
        <dbReference type="ARBA" id="ARBA00001933"/>
    </source>
</evidence>
<name>A0A1M5Y9X9_9FLAO</name>
<dbReference type="InterPro" id="IPR036052">
    <property type="entry name" value="TrpB-like_PALP_sf"/>
</dbReference>
<protein>
    <recommendedName>
        <fullName evidence="6">N-(2-amino-2-carboxyethyl)-L-glutamate synthase</fullName>
        <ecNumber evidence="5">2.5.1.140</ecNumber>
    </recommendedName>
</protein>
<evidence type="ECO:0000313" key="13">
    <source>
        <dbReference type="Proteomes" id="UP000290037"/>
    </source>
</evidence>
<dbReference type="GO" id="GO:0016765">
    <property type="term" value="F:transferase activity, transferring alkyl or aryl (other than methyl) groups"/>
    <property type="evidence" value="ECO:0007669"/>
    <property type="project" value="UniProtKB-ARBA"/>
</dbReference>
<evidence type="ECO:0000259" key="9">
    <source>
        <dbReference type="Pfam" id="PF00291"/>
    </source>
</evidence>
<dbReference type="InterPro" id="IPR001216">
    <property type="entry name" value="P-phosphate_BS"/>
</dbReference>
<dbReference type="EC" id="2.5.1.140" evidence="5"/>
<evidence type="ECO:0000256" key="8">
    <source>
        <dbReference type="ARBA" id="ARBA00022898"/>
    </source>
</evidence>
<reference evidence="10 13" key="3">
    <citation type="submission" date="2018-07" db="EMBL/GenBank/DDBJ databases">
        <title>Leeuwenhoekiella genomics.</title>
        <authorList>
            <person name="Tahon G."/>
            <person name="Willems A."/>
        </authorList>
    </citation>
    <scope>NUCLEOTIDE SEQUENCE [LARGE SCALE GENOMIC DNA]</scope>
    <source>
        <strain evidence="10 13">LMG 24856</strain>
    </source>
</reference>
<comment type="cofactor">
    <cofactor evidence="1">
        <name>pyridoxal 5'-phosphate</name>
        <dbReference type="ChEBI" id="CHEBI:597326"/>
    </cofactor>
</comment>
<evidence type="ECO:0000256" key="2">
    <source>
        <dbReference type="ARBA" id="ARBA00004924"/>
    </source>
</evidence>